<proteinExistence type="predicted"/>
<keyword evidence="3" id="KW-1185">Reference proteome</keyword>
<dbReference type="AlphaFoldDB" id="A0A4Y2QGK1"/>
<dbReference type="EMBL" id="BGPR01013759">
    <property type="protein sequence ID" value="GBN62081.1"/>
    <property type="molecule type" value="Genomic_DNA"/>
</dbReference>
<sequence>MKLKWCSESEYPILQRRFRNSHHFLMGKRVGFGYFVKESMTTKMFLLPSAVSGRGSKISNPILSNGDPTLYRCKLPPTAYFGPSGHRRICTIPGRPILLRSRINFLELCAWSSLLRSVHRWTIVERL</sequence>
<reference evidence="1 3" key="1">
    <citation type="journal article" date="2019" name="Sci. Rep.">
        <title>Orb-weaving spider Araneus ventricosus genome elucidates the spidroin gene catalogue.</title>
        <authorList>
            <person name="Kono N."/>
            <person name="Nakamura H."/>
            <person name="Ohtoshi R."/>
            <person name="Moran D.A.P."/>
            <person name="Shinohara A."/>
            <person name="Yoshida Y."/>
            <person name="Fujiwara M."/>
            <person name="Mori M."/>
            <person name="Tomita M."/>
            <person name="Arakawa K."/>
        </authorList>
    </citation>
    <scope>NUCLEOTIDE SEQUENCE [LARGE SCALE GENOMIC DNA]</scope>
</reference>
<comment type="caution">
    <text evidence="1">The sequence shown here is derived from an EMBL/GenBank/DDBJ whole genome shotgun (WGS) entry which is preliminary data.</text>
</comment>
<protein>
    <submittedName>
        <fullName evidence="1">Uncharacterized protein</fullName>
    </submittedName>
</protein>
<evidence type="ECO:0000313" key="3">
    <source>
        <dbReference type="Proteomes" id="UP000499080"/>
    </source>
</evidence>
<accession>A0A4Y2QGK1</accession>
<dbReference type="EMBL" id="BGPR01013758">
    <property type="protein sequence ID" value="GBN62076.1"/>
    <property type="molecule type" value="Genomic_DNA"/>
</dbReference>
<evidence type="ECO:0000313" key="2">
    <source>
        <dbReference type="EMBL" id="GBN62081.1"/>
    </source>
</evidence>
<evidence type="ECO:0000313" key="1">
    <source>
        <dbReference type="EMBL" id="GBN62076.1"/>
    </source>
</evidence>
<name>A0A4Y2QGK1_ARAVE</name>
<organism evidence="1 3">
    <name type="scientific">Araneus ventricosus</name>
    <name type="common">Orbweaver spider</name>
    <name type="synonym">Epeira ventricosa</name>
    <dbReference type="NCBI Taxonomy" id="182803"/>
    <lineage>
        <taxon>Eukaryota</taxon>
        <taxon>Metazoa</taxon>
        <taxon>Ecdysozoa</taxon>
        <taxon>Arthropoda</taxon>
        <taxon>Chelicerata</taxon>
        <taxon>Arachnida</taxon>
        <taxon>Araneae</taxon>
        <taxon>Araneomorphae</taxon>
        <taxon>Entelegynae</taxon>
        <taxon>Araneoidea</taxon>
        <taxon>Araneidae</taxon>
        <taxon>Araneus</taxon>
    </lineage>
</organism>
<dbReference type="Proteomes" id="UP000499080">
    <property type="component" value="Unassembled WGS sequence"/>
</dbReference>
<gene>
    <name evidence="2" type="ORF">AVEN_182301_1</name>
    <name evidence="1" type="ORF">AVEN_33039_1</name>
</gene>